<dbReference type="OrthoDB" id="411145at2759"/>
<dbReference type="InterPro" id="IPR000760">
    <property type="entry name" value="Inositol_monophosphatase-like"/>
</dbReference>
<dbReference type="Gramene" id="HORVU.MOREX.r2.5HG0375570.1">
    <property type="protein sequence ID" value="HORVU.MOREX.r2.5HG0375570.1"/>
    <property type="gene ID" value="HORVU.MOREX.r2.5HG0375570"/>
</dbReference>
<dbReference type="PANTHER" id="PTHR43200:SF6">
    <property type="entry name" value="3'(2'),5'-BISPHOSPHATE NUCLEOTIDASE"/>
    <property type="match status" value="1"/>
</dbReference>
<dbReference type="Pfam" id="PF00459">
    <property type="entry name" value="Inositol_P"/>
    <property type="match status" value="1"/>
</dbReference>
<evidence type="ECO:0000256" key="12">
    <source>
        <dbReference type="PIRSR" id="PIRSR600760-2"/>
    </source>
</evidence>
<evidence type="ECO:0000313" key="14">
    <source>
        <dbReference type="Proteomes" id="UP000011116"/>
    </source>
</evidence>
<reference evidence="14" key="1">
    <citation type="journal article" date="2012" name="Nature">
        <title>A physical, genetic and functional sequence assembly of the barley genome.</title>
        <authorList>
            <consortium name="The International Barley Genome Sequencing Consortium"/>
            <person name="Mayer K.F."/>
            <person name="Waugh R."/>
            <person name="Brown J.W."/>
            <person name="Schulman A."/>
            <person name="Langridge P."/>
            <person name="Platzer M."/>
            <person name="Fincher G.B."/>
            <person name="Muehlbauer G.J."/>
            <person name="Sato K."/>
            <person name="Close T.J."/>
            <person name="Wise R.P."/>
            <person name="Stein N."/>
        </authorList>
    </citation>
    <scope>NUCLEOTIDE SEQUENCE [LARGE SCALE GENOMIC DNA]</scope>
    <source>
        <strain evidence="14">cv. Morex</strain>
    </source>
</reference>
<organism evidence="13 14">
    <name type="scientific">Hordeum vulgare subsp. vulgare</name>
    <name type="common">Domesticated barley</name>
    <dbReference type="NCBI Taxonomy" id="112509"/>
    <lineage>
        <taxon>Eukaryota</taxon>
        <taxon>Viridiplantae</taxon>
        <taxon>Streptophyta</taxon>
        <taxon>Embryophyta</taxon>
        <taxon>Tracheophyta</taxon>
        <taxon>Spermatophyta</taxon>
        <taxon>Magnoliopsida</taxon>
        <taxon>Liliopsida</taxon>
        <taxon>Poales</taxon>
        <taxon>Poaceae</taxon>
        <taxon>BOP clade</taxon>
        <taxon>Pooideae</taxon>
        <taxon>Triticodae</taxon>
        <taxon>Triticeae</taxon>
        <taxon>Hordeinae</taxon>
        <taxon>Hordeum</taxon>
    </lineage>
</organism>
<name>A0A8I6YPX2_HORVV</name>
<dbReference type="NCBIfam" id="TIGR01330">
    <property type="entry name" value="bisphos_HAL2"/>
    <property type="match status" value="1"/>
</dbReference>
<comment type="catalytic activity">
    <reaction evidence="9">
        <text>adenosine 3',5'-bisphosphate + H2O = AMP + phosphate</text>
        <dbReference type="Rhea" id="RHEA:10040"/>
        <dbReference type="ChEBI" id="CHEBI:15377"/>
        <dbReference type="ChEBI" id="CHEBI:43474"/>
        <dbReference type="ChEBI" id="CHEBI:58343"/>
        <dbReference type="ChEBI" id="CHEBI:456215"/>
        <dbReference type="EC" id="3.1.3.7"/>
    </reaction>
    <physiologicalReaction direction="left-to-right" evidence="9">
        <dbReference type="Rhea" id="RHEA:10041"/>
    </physiologicalReaction>
</comment>
<dbReference type="InterPro" id="IPR006239">
    <property type="entry name" value="DPNP"/>
</dbReference>
<dbReference type="InterPro" id="IPR051090">
    <property type="entry name" value="Inositol_monoP_superfamily"/>
</dbReference>
<evidence type="ECO:0000256" key="10">
    <source>
        <dbReference type="ARBA" id="ARBA00044484"/>
    </source>
</evidence>
<keyword evidence="5" id="KW-0378">Hydrolase</keyword>
<comment type="similarity">
    <text evidence="2">Belongs to the inositol monophosphatase superfamily.</text>
</comment>
<dbReference type="FunFam" id="3.30.540.10:FF:000016">
    <property type="entry name" value="SAL1 phosphatase"/>
    <property type="match status" value="1"/>
</dbReference>
<proteinExistence type="inferred from homology"/>
<feature type="binding site" evidence="12">
    <location>
        <position position="206"/>
    </location>
    <ligand>
        <name>Mg(2+)</name>
        <dbReference type="ChEBI" id="CHEBI:18420"/>
        <label>1</label>
        <note>catalytic</note>
    </ligand>
</feature>
<dbReference type="Gene3D" id="3.40.190.80">
    <property type="match status" value="1"/>
</dbReference>
<dbReference type="EnsemblPlants" id="HORVU.MOREX.r3.5HG0453710.1">
    <property type="protein sequence ID" value="HORVU.MOREX.r3.5HG0453710.1"/>
    <property type="gene ID" value="HORVU.MOREX.r3.5HG0453710"/>
</dbReference>
<evidence type="ECO:0000256" key="5">
    <source>
        <dbReference type="ARBA" id="ARBA00022801"/>
    </source>
</evidence>
<dbReference type="PROSITE" id="PS00630">
    <property type="entry name" value="IMP_2"/>
    <property type="match status" value="1"/>
</dbReference>
<reference evidence="13" key="2">
    <citation type="submission" date="2020-10" db="EMBL/GenBank/DDBJ databases">
        <authorList>
            <person name="Scholz U."/>
            <person name="Mascher M."/>
            <person name="Fiebig A."/>
        </authorList>
    </citation>
    <scope>NUCLEOTIDE SEQUENCE [LARGE SCALE GENOMIC DNA]</scope>
    <source>
        <strain evidence="13">cv. Morex</strain>
    </source>
</reference>
<dbReference type="Gramene" id="HORVU.MOREX.r3.5HG0453710.1">
    <property type="protein sequence ID" value="HORVU.MOREX.r3.5HG0453710.1"/>
    <property type="gene ID" value="HORVU.MOREX.r3.5HG0453710"/>
</dbReference>
<dbReference type="PANTHER" id="PTHR43200">
    <property type="entry name" value="PHOSPHATASE"/>
    <property type="match status" value="1"/>
</dbReference>
<gene>
    <name evidence="13" type="primary">LOC123452376</name>
</gene>
<dbReference type="GO" id="GO:0046854">
    <property type="term" value="P:phosphatidylinositol phosphate biosynthetic process"/>
    <property type="evidence" value="ECO:0007669"/>
    <property type="project" value="InterPro"/>
</dbReference>
<sequence>MASRVGLLLVPYSLVRNPSRARLPYPLPSHHLDRPTYRRFGSSAPLRCPLVWPRQAPSLFAARAMSGSPGKPPYAAELAAAKKAVALAARLCQTVQQEIVQSDIQSKADKSPVTVADYGSQVLVSLALNMEATSGSFSMVAEEDSEDLRKDSAEEILEHITDLVNETLAEDGSYNITLSKEGILSAIDTGKSEGGPSGRHWVLDPIDGTKGFLRGGQYAIALALLDEGKVVLGVLGCPNLPLTLISNLDGSSSGDQTGALFSATIGCGAEVESLEGSPPQKISVCTIDNPVNASFFESYEGAHTMHDLTGSIAEKLGVQAPPVRIDSQAKYGALARGDGAIYLRFPHKGYKEKIWDHAAGAIVVTESGGVVTDASGNDLDFSKGRFLDVDTGIIATNKQLMPSLLKSVQEAIKEKSQAPSPL</sequence>
<feature type="binding site" evidence="12">
    <location>
        <position position="142"/>
    </location>
    <ligand>
        <name>Mg(2+)</name>
        <dbReference type="ChEBI" id="CHEBI:18420"/>
        <label>1</label>
        <note>catalytic</note>
    </ligand>
</feature>
<evidence type="ECO:0000256" key="6">
    <source>
        <dbReference type="ARBA" id="ARBA00022842"/>
    </source>
</evidence>
<evidence type="ECO:0000256" key="2">
    <source>
        <dbReference type="ARBA" id="ARBA00009759"/>
    </source>
</evidence>
<dbReference type="CDD" id="cd01517">
    <property type="entry name" value="PAP_phosphatase"/>
    <property type="match status" value="1"/>
</dbReference>
<evidence type="ECO:0000256" key="4">
    <source>
        <dbReference type="ARBA" id="ARBA00022723"/>
    </source>
</evidence>
<dbReference type="GeneID" id="123452376"/>
<dbReference type="PRINTS" id="PR00377">
    <property type="entry name" value="IMPHPHTASES"/>
</dbReference>
<feature type="binding site" evidence="12">
    <location>
        <position position="356"/>
    </location>
    <ligand>
        <name>Mg(2+)</name>
        <dbReference type="ChEBI" id="CHEBI:18420"/>
        <label>1</label>
        <note>catalytic</note>
    </ligand>
</feature>
<evidence type="ECO:0000256" key="8">
    <source>
        <dbReference type="ARBA" id="ARBA00044466"/>
    </source>
</evidence>
<dbReference type="AlphaFoldDB" id="A0A8I6YPX2"/>
<comment type="cofactor">
    <cofactor evidence="1 12">
        <name>Mg(2+)</name>
        <dbReference type="ChEBI" id="CHEBI:18420"/>
    </cofactor>
</comment>
<dbReference type="GO" id="GO:0046872">
    <property type="term" value="F:metal ion binding"/>
    <property type="evidence" value="ECO:0007669"/>
    <property type="project" value="UniProtKB-KW"/>
</dbReference>
<evidence type="ECO:0000256" key="1">
    <source>
        <dbReference type="ARBA" id="ARBA00001946"/>
    </source>
</evidence>
<dbReference type="RefSeq" id="XP_044984961.1">
    <property type="nucleotide sequence ID" value="XM_045129026.1"/>
</dbReference>
<dbReference type="InterPro" id="IPR020583">
    <property type="entry name" value="Inositol_monoP_metal-BS"/>
</dbReference>
<dbReference type="SUPFAM" id="SSF56655">
    <property type="entry name" value="Carbohydrate phosphatase"/>
    <property type="match status" value="1"/>
</dbReference>
<dbReference type="FunFam" id="3.40.190.80:FF:000003">
    <property type="entry name" value="PAP-specific phosphatase HAL2-like"/>
    <property type="match status" value="1"/>
</dbReference>
<accession>A0A8I6YPX2</accession>
<evidence type="ECO:0000256" key="9">
    <source>
        <dbReference type="ARBA" id="ARBA00044479"/>
    </source>
</evidence>
<comment type="catalytic activity">
    <reaction evidence="8">
        <text>adenosine 2',5'-bisphosphate + H2O = AMP + phosphate</text>
        <dbReference type="Rhea" id="RHEA:77643"/>
        <dbReference type="ChEBI" id="CHEBI:15377"/>
        <dbReference type="ChEBI" id="CHEBI:43474"/>
        <dbReference type="ChEBI" id="CHEBI:194156"/>
        <dbReference type="ChEBI" id="CHEBI:456215"/>
        <dbReference type="EC" id="3.1.3.7"/>
    </reaction>
    <physiologicalReaction direction="left-to-right" evidence="8">
        <dbReference type="Rhea" id="RHEA:77644"/>
    </physiologicalReaction>
</comment>
<feature type="binding site" evidence="12">
    <location>
        <position position="207"/>
    </location>
    <ligand>
        <name>Mg(2+)</name>
        <dbReference type="ChEBI" id="CHEBI:18420"/>
        <label>1</label>
        <note>catalytic</note>
    </ligand>
</feature>
<dbReference type="EC" id="3.1.3.7" evidence="3"/>
<dbReference type="InterPro" id="IPR020550">
    <property type="entry name" value="Inositol_monophosphatase_CS"/>
</dbReference>
<dbReference type="PROSITE" id="PS00629">
    <property type="entry name" value="IMP_1"/>
    <property type="match status" value="1"/>
</dbReference>
<evidence type="ECO:0000256" key="7">
    <source>
        <dbReference type="ARBA" id="ARBA00041694"/>
    </source>
</evidence>
<comment type="catalytic activity">
    <reaction evidence="10">
        <text>3'-phosphoadenylyl sulfate + H2O = adenosine 5'-phosphosulfate + phosphate</text>
        <dbReference type="Rhea" id="RHEA:77639"/>
        <dbReference type="ChEBI" id="CHEBI:15377"/>
        <dbReference type="ChEBI" id="CHEBI:43474"/>
        <dbReference type="ChEBI" id="CHEBI:58243"/>
        <dbReference type="ChEBI" id="CHEBI:58339"/>
        <dbReference type="EC" id="3.1.3.7"/>
    </reaction>
    <physiologicalReaction direction="left-to-right" evidence="10">
        <dbReference type="Rhea" id="RHEA:77640"/>
    </physiologicalReaction>
</comment>
<evidence type="ECO:0000256" key="11">
    <source>
        <dbReference type="ARBA" id="ARBA00071884"/>
    </source>
</evidence>
<feature type="binding site" evidence="12">
    <location>
        <position position="204"/>
    </location>
    <ligand>
        <name>Mg(2+)</name>
        <dbReference type="ChEBI" id="CHEBI:18420"/>
        <label>1</label>
        <note>catalytic</note>
    </ligand>
</feature>
<reference evidence="13" key="3">
    <citation type="submission" date="2022-01" db="UniProtKB">
        <authorList>
            <consortium name="EnsemblPlants"/>
        </authorList>
    </citation>
    <scope>IDENTIFICATION</scope>
    <source>
        <strain evidence="13">subsp. vulgare</strain>
    </source>
</reference>
<evidence type="ECO:0000313" key="13">
    <source>
        <dbReference type="EnsemblPlants" id="HORVU.MOREX.r3.5HG0453710.1"/>
    </source>
</evidence>
<dbReference type="SMR" id="A0A8I6YPX2"/>
<keyword evidence="4 12" id="KW-0479">Metal-binding</keyword>
<dbReference type="Proteomes" id="UP000011116">
    <property type="component" value="Chromosome 5H"/>
</dbReference>
<dbReference type="GO" id="GO:0000103">
    <property type="term" value="P:sulfate assimilation"/>
    <property type="evidence" value="ECO:0000318"/>
    <property type="project" value="GO_Central"/>
</dbReference>
<keyword evidence="6 12" id="KW-0460">Magnesium</keyword>
<keyword evidence="14" id="KW-1185">Reference proteome</keyword>
<evidence type="ECO:0000256" key="3">
    <source>
        <dbReference type="ARBA" id="ARBA00012633"/>
    </source>
</evidence>
<protein>
    <recommendedName>
        <fullName evidence="11">3'(2'),5'-bisphosphate nucleotidase</fullName>
        <ecNumber evidence="3">3.1.3.7</ecNumber>
    </recommendedName>
    <alternativeName>
        <fullName evidence="7">3'(2'),5-bisphosphonucleoside 3'(2')-phosphohydrolase</fullName>
    </alternativeName>
</protein>
<dbReference type="GO" id="GO:0008441">
    <property type="term" value="F:3'(2'),5'-bisphosphate nucleotidase activity"/>
    <property type="evidence" value="ECO:0000318"/>
    <property type="project" value="GO_Central"/>
</dbReference>
<dbReference type="KEGG" id="hvg:123452376"/>
<dbReference type="Gene3D" id="3.30.540.10">
    <property type="entry name" value="Fructose-1,6-Bisphosphatase, subunit A, domain 1"/>
    <property type="match status" value="1"/>
</dbReference>